<keyword evidence="6" id="KW-0539">Nucleus</keyword>
<comment type="caution">
    <text evidence="7">The sequence shown here is derived from an EMBL/GenBank/DDBJ whole genome shotgun (WGS) entry which is preliminary data.</text>
</comment>
<dbReference type="InterPro" id="IPR052360">
    <property type="entry name" value="Transcr_Regulatory_Proteins"/>
</dbReference>
<dbReference type="OrthoDB" id="3598904at2759"/>
<evidence type="ECO:0000256" key="4">
    <source>
        <dbReference type="ARBA" id="ARBA00023125"/>
    </source>
</evidence>
<keyword evidence="3" id="KW-0805">Transcription regulation</keyword>
<dbReference type="Proteomes" id="UP000838763">
    <property type="component" value="Unassembled WGS sequence"/>
</dbReference>
<organism evidence="7 8">
    <name type="scientific">Parascedosporium putredinis</name>
    <dbReference type="NCBI Taxonomy" id="1442378"/>
    <lineage>
        <taxon>Eukaryota</taxon>
        <taxon>Fungi</taxon>
        <taxon>Dikarya</taxon>
        <taxon>Ascomycota</taxon>
        <taxon>Pezizomycotina</taxon>
        <taxon>Sordariomycetes</taxon>
        <taxon>Hypocreomycetidae</taxon>
        <taxon>Microascales</taxon>
        <taxon>Microascaceae</taxon>
        <taxon>Parascedosporium</taxon>
    </lineage>
</organism>
<keyword evidence="8" id="KW-1185">Reference proteome</keyword>
<sequence length="576" mass="64482">MAADSDSAGTAVKFGPVVGRHGNILPTLLGRLVRRFVFRSVLSAYGEEPCPTAISFGDATCAVYFDEFVSLVCSPWISAACHGDWWKIMLPQLARSNIYLYHAAISVGALSKWHQRAAHTDAAPRPLLPAPGSAAEMESDPHYLRAIAHYCQALRLQRKGASTTDALFLSILLVCFETLRGNNKTALAHVNHGLALLLSVVSDVGPGERMGAALAPNPRPVLGAVADIFVNLAGQARSVLPGRLAEGAPFPNFTKGLRKKKQTIESFMITLSELPHCSVTVDNVPEVFTSLDQFEQYWLALGRKQVNVSAVLMEVVRSSGMLSVNATDDLNNFYQNLLGNQRITEICEELTALMLTLGNAFTPLFNSIIMTEGVHSPLYFRALYLRLQFIASYLFQNPSFYLRVEYLQAQTPYFREYLTMAQLALRAVRREIKHPAQQLSLQCLMSSHLLLVAFFCREPLAREEALNLLEDYPVQDGVWNVRSLYQLGVRNRDVERRNTLEGSPTAQWERLRRREYLFEEGGTRVIFRFMDNVDDLGAWELVEEAGELSEDQKHMRWTRQPLTGSGRLLMVDLVNV</sequence>
<dbReference type="PANTHER" id="PTHR36206:SF4">
    <property type="entry name" value="HYPOTHETICAL CONSERVED PROTEIN (EUROFUNG)-RELATED"/>
    <property type="match status" value="1"/>
</dbReference>
<accession>A0A9P1MC23</accession>
<dbReference type="PANTHER" id="PTHR36206">
    <property type="entry name" value="ASPERCRYPTIN BIOSYNTHESIS CLUSTER-SPECIFIC TRANSCRIPTION REGULATOR ATNN-RELATED"/>
    <property type="match status" value="1"/>
</dbReference>
<dbReference type="InterPro" id="IPR021858">
    <property type="entry name" value="Fun_TF"/>
</dbReference>
<dbReference type="AlphaFoldDB" id="A0A9P1MC23"/>
<evidence type="ECO:0000313" key="7">
    <source>
        <dbReference type="EMBL" id="CAI4215907.1"/>
    </source>
</evidence>
<keyword evidence="1" id="KW-0479">Metal-binding</keyword>
<dbReference type="Pfam" id="PF11951">
    <property type="entry name" value="Fungal_trans_2"/>
    <property type="match status" value="1"/>
</dbReference>
<evidence type="ECO:0000256" key="5">
    <source>
        <dbReference type="ARBA" id="ARBA00023163"/>
    </source>
</evidence>
<protein>
    <submittedName>
        <fullName evidence="7">Uncharacterized protein</fullName>
    </submittedName>
</protein>
<keyword evidence="5" id="KW-0804">Transcription</keyword>
<evidence type="ECO:0000256" key="6">
    <source>
        <dbReference type="ARBA" id="ARBA00023242"/>
    </source>
</evidence>
<dbReference type="GO" id="GO:0046872">
    <property type="term" value="F:metal ion binding"/>
    <property type="evidence" value="ECO:0007669"/>
    <property type="project" value="UniProtKB-KW"/>
</dbReference>
<keyword evidence="4" id="KW-0238">DNA-binding</keyword>
<proteinExistence type="predicted"/>
<evidence type="ECO:0000256" key="1">
    <source>
        <dbReference type="ARBA" id="ARBA00022723"/>
    </source>
</evidence>
<name>A0A9P1MC23_9PEZI</name>
<dbReference type="EMBL" id="CALLCH030000013">
    <property type="protein sequence ID" value="CAI4215907.1"/>
    <property type="molecule type" value="Genomic_DNA"/>
</dbReference>
<gene>
    <name evidence="7" type="ORF">PPNO1_LOCUS5581</name>
</gene>
<dbReference type="GO" id="GO:0003677">
    <property type="term" value="F:DNA binding"/>
    <property type="evidence" value="ECO:0007669"/>
    <property type="project" value="UniProtKB-KW"/>
</dbReference>
<evidence type="ECO:0000256" key="3">
    <source>
        <dbReference type="ARBA" id="ARBA00023015"/>
    </source>
</evidence>
<keyword evidence="2" id="KW-0862">Zinc</keyword>
<evidence type="ECO:0000256" key="2">
    <source>
        <dbReference type="ARBA" id="ARBA00022833"/>
    </source>
</evidence>
<evidence type="ECO:0000313" key="8">
    <source>
        <dbReference type="Proteomes" id="UP000838763"/>
    </source>
</evidence>
<reference evidence="7" key="1">
    <citation type="submission" date="2022-11" db="EMBL/GenBank/DDBJ databases">
        <authorList>
            <person name="Scott C."/>
            <person name="Bruce N."/>
        </authorList>
    </citation>
    <scope>NUCLEOTIDE SEQUENCE</scope>
</reference>